<dbReference type="GO" id="GO:0015562">
    <property type="term" value="F:efflux transmembrane transporter activity"/>
    <property type="evidence" value="ECO:0007669"/>
    <property type="project" value="InterPro"/>
</dbReference>
<dbReference type="EMBL" id="MLJW01000050">
    <property type="protein sequence ID" value="OIR05407.1"/>
    <property type="molecule type" value="Genomic_DNA"/>
</dbReference>
<evidence type="ECO:0000256" key="5">
    <source>
        <dbReference type="ARBA" id="ARBA00023136"/>
    </source>
</evidence>
<reference evidence="7" key="1">
    <citation type="submission" date="2016-10" db="EMBL/GenBank/DDBJ databases">
        <title>Sequence of Gallionella enrichment culture.</title>
        <authorList>
            <person name="Poehlein A."/>
            <person name="Muehling M."/>
            <person name="Daniel R."/>
        </authorList>
    </citation>
    <scope>NUCLEOTIDE SEQUENCE</scope>
</reference>
<dbReference type="PANTHER" id="PTHR30026:SF20">
    <property type="entry name" value="OUTER MEMBRANE PROTEIN TOLC"/>
    <property type="match status" value="1"/>
</dbReference>
<dbReference type="GO" id="GO:0009279">
    <property type="term" value="C:cell outer membrane"/>
    <property type="evidence" value="ECO:0007669"/>
    <property type="project" value="UniProtKB-SubCell"/>
</dbReference>
<evidence type="ECO:0000256" key="4">
    <source>
        <dbReference type="ARBA" id="ARBA00022692"/>
    </source>
</evidence>
<dbReference type="Gene3D" id="1.20.1600.10">
    <property type="entry name" value="Outer membrane efflux proteins (OEP)"/>
    <property type="match status" value="1"/>
</dbReference>
<keyword evidence="4" id="KW-0812">Transmembrane</keyword>
<evidence type="ECO:0000313" key="7">
    <source>
        <dbReference type="EMBL" id="OIR05407.1"/>
    </source>
</evidence>
<gene>
    <name evidence="7" type="ORF">GALL_124580</name>
</gene>
<comment type="subcellular location">
    <subcellularLocation>
        <location evidence="1">Cell outer membrane</location>
    </subcellularLocation>
</comment>
<dbReference type="SUPFAM" id="SSF56954">
    <property type="entry name" value="Outer membrane efflux proteins (OEP)"/>
    <property type="match status" value="1"/>
</dbReference>
<dbReference type="AlphaFoldDB" id="A0A1J5SAP5"/>
<dbReference type="InterPro" id="IPR003423">
    <property type="entry name" value="OMP_efflux"/>
</dbReference>
<dbReference type="PANTHER" id="PTHR30026">
    <property type="entry name" value="OUTER MEMBRANE PROTEIN TOLC"/>
    <property type="match status" value="1"/>
</dbReference>
<protein>
    <submittedName>
        <fullName evidence="7">Outer membrane efflux protein</fullName>
    </submittedName>
</protein>
<dbReference type="GO" id="GO:0015288">
    <property type="term" value="F:porin activity"/>
    <property type="evidence" value="ECO:0007669"/>
    <property type="project" value="TreeGrafter"/>
</dbReference>
<evidence type="ECO:0000256" key="6">
    <source>
        <dbReference type="ARBA" id="ARBA00023237"/>
    </source>
</evidence>
<dbReference type="InterPro" id="IPR051906">
    <property type="entry name" value="TolC-like"/>
</dbReference>
<keyword evidence="2" id="KW-0813">Transport</keyword>
<proteinExistence type="predicted"/>
<keyword evidence="3" id="KW-1134">Transmembrane beta strand</keyword>
<dbReference type="Pfam" id="PF02321">
    <property type="entry name" value="OEP"/>
    <property type="match status" value="2"/>
</dbReference>
<keyword evidence="6" id="KW-0998">Cell outer membrane</keyword>
<evidence type="ECO:0000256" key="2">
    <source>
        <dbReference type="ARBA" id="ARBA00022448"/>
    </source>
</evidence>
<keyword evidence="5" id="KW-0472">Membrane</keyword>
<sequence length="431" mass="47891">MKRVIIIFLLAAQTYCYSQNNLTLSDAVNIALKNSPGIKIAKNNLNITNINNDYGVAGGLPSITVNGNDNQQSISLNQSISSGMDIVRNGVGSNTATLGLAATVPVYAGGKINAEKKRLEQVQQLSEQQLTSRGLTIASNVMLKYYDIIRQQSYAKTLEHSIEVSKQKLKIVETQREIGLSNNADLFQSQLDLNAQKQLLEAQYLVIDQAKTDLLTLLTLKADSAINLKDTIIIDKGIKLDSVLNNLYINPDIIAADKQIRINELLETETYALRYPAVNFNTGYNYNRSQSAAGNILFNQSLGPYVGLNFSLPVFNGNIYKKQYQVSSINTNNAKLVKDTLVIGYTSLAVKTFQSYTSNLRQLETQQKNYDLSLQLLDLVLQRFQLRQATIIDVKQAQQTFENAGYQLINLSYAAKAAEIQLRKLANKLVF</sequence>
<organism evidence="7">
    <name type="scientific">mine drainage metagenome</name>
    <dbReference type="NCBI Taxonomy" id="410659"/>
    <lineage>
        <taxon>unclassified sequences</taxon>
        <taxon>metagenomes</taxon>
        <taxon>ecological metagenomes</taxon>
    </lineage>
</organism>
<name>A0A1J5SAP5_9ZZZZ</name>
<evidence type="ECO:0000256" key="3">
    <source>
        <dbReference type="ARBA" id="ARBA00022452"/>
    </source>
</evidence>
<accession>A0A1J5SAP5</accession>
<dbReference type="GO" id="GO:1990281">
    <property type="term" value="C:efflux pump complex"/>
    <property type="evidence" value="ECO:0007669"/>
    <property type="project" value="TreeGrafter"/>
</dbReference>
<comment type="caution">
    <text evidence="7">The sequence shown here is derived from an EMBL/GenBank/DDBJ whole genome shotgun (WGS) entry which is preliminary data.</text>
</comment>
<evidence type="ECO:0000256" key="1">
    <source>
        <dbReference type="ARBA" id="ARBA00004442"/>
    </source>
</evidence>